<evidence type="ECO:0000313" key="3">
    <source>
        <dbReference type="Proteomes" id="UP001154078"/>
    </source>
</evidence>
<dbReference type="EMBL" id="OV121132">
    <property type="protein sequence ID" value="CAH0547167.1"/>
    <property type="molecule type" value="Genomic_DNA"/>
</dbReference>
<name>A0A9P0ASE4_BRAAE</name>
<sequence length="238" mass="27067">MSEDKKEDKKKKGEANKNPNCSVTIGPGPNKYELPPVIGAIHKKPKKHDFTRYQNPAWSMQPRRYVGSKFKTPSPGDIGNLHRINPPAYTIKSRHPPLKRPIDPALINLRDTDKPRAPIWTLHLKPKDGKGFQTPGPSMLPSTLNIKHYTLKGRYPGKQTQSPPLYDPVELNIYKNKKPAYSIRPRIQGPKPKPTPGPGDINDCFCNKNRGFQFGLRTCTKPYITKDDEMPCQDIEYY</sequence>
<feature type="compositionally biased region" description="Basic and acidic residues" evidence="1">
    <location>
        <begin position="1"/>
        <end position="15"/>
    </location>
</feature>
<reference evidence="2" key="1">
    <citation type="submission" date="2021-12" db="EMBL/GenBank/DDBJ databases">
        <authorList>
            <person name="King R."/>
        </authorList>
    </citation>
    <scope>NUCLEOTIDE SEQUENCE</scope>
</reference>
<accession>A0A9P0ASE4</accession>
<evidence type="ECO:0000313" key="2">
    <source>
        <dbReference type="EMBL" id="CAH0547167.1"/>
    </source>
</evidence>
<gene>
    <name evidence="2" type="ORF">MELIAE_LOCUS1205</name>
</gene>
<dbReference type="AlphaFoldDB" id="A0A9P0ASE4"/>
<organism evidence="2 3">
    <name type="scientific">Brassicogethes aeneus</name>
    <name type="common">Rape pollen beetle</name>
    <name type="synonym">Meligethes aeneus</name>
    <dbReference type="NCBI Taxonomy" id="1431903"/>
    <lineage>
        <taxon>Eukaryota</taxon>
        <taxon>Metazoa</taxon>
        <taxon>Ecdysozoa</taxon>
        <taxon>Arthropoda</taxon>
        <taxon>Hexapoda</taxon>
        <taxon>Insecta</taxon>
        <taxon>Pterygota</taxon>
        <taxon>Neoptera</taxon>
        <taxon>Endopterygota</taxon>
        <taxon>Coleoptera</taxon>
        <taxon>Polyphaga</taxon>
        <taxon>Cucujiformia</taxon>
        <taxon>Nitidulidae</taxon>
        <taxon>Meligethinae</taxon>
        <taxon>Brassicogethes</taxon>
    </lineage>
</organism>
<protein>
    <submittedName>
        <fullName evidence="2">Uncharacterized protein</fullName>
    </submittedName>
</protein>
<keyword evidence="3" id="KW-1185">Reference proteome</keyword>
<feature type="region of interest" description="Disordered" evidence="1">
    <location>
        <begin position="1"/>
        <end position="36"/>
    </location>
</feature>
<evidence type="ECO:0000256" key="1">
    <source>
        <dbReference type="SAM" id="MobiDB-lite"/>
    </source>
</evidence>
<proteinExistence type="predicted"/>
<dbReference type="OrthoDB" id="429991at2759"/>
<dbReference type="Proteomes" id="UP001154078">
    <property type="component" value="Chromosome 1"/>
</dbReference>